<comment type="caution">
    <text evidence="1">The sequence shown here is derived from an EMBL/GenBank/DDBJ whole genome shotgun (WGS) entry which is preliminary data.</text>
</comment>
<name>A0A8T0IC80_CERPU</name>
<protein>
    <submittedName>
        <fullName evidence="1">Uncharacterized protein</fullName>
    </submittedName>
</protein>
<keyword evidence="2" id="KW-1185">Reference proteome</keyword>
<gene>
    <name evidence="1" type="ORF">KC19_4G178400</name>
</gene>
<evidence type="ECO:0000313" key="1">
    <source>
        <dbReference type="EMBL" id="KAG0580506.1"/>
    </source>
</evidence>
<proteinExistence type="predicted"/>
<evidence type="ECO:0000313" key="2">
    <source>
        <dbReference type="Proteomes" id="UP000822688"/>
    </source>
</evidence>
<sequence>MASVSGRALVITNCAVWEDQIFVQADTSIDICSSCTVSQFDAWLVAQQLFCSIVRLGEYPQVTESKDQTPTGITKSAVFFSLSLEFCPSEENFGLRQPRESWMCD</sequence>
<accession>A0A8T0IC80</accession>
<dbReference type="AlphaFoldDB" id="A0A8T0IC80"/>
<dbReference type="Proteomes" id="UP000822688">
    <property type="component" value="Chromosome 4"/>
</dbReference>
<reference evidence="1" key="1">
    <citation type="submission" date="2020-06" db="EMBL/GenBank/DDBJ databases">
        <title>WGS assembly of Ceratodon purpureus strain R40.</title>
        <authorList>
            <person name="Carey S.B."/>
            <person name="Jenkins J."/>
            <person name="Shu S."/>
            <person name="Lovell J.T."/>
            <person name="Sreedasyam A."/>
            <person name="Maumus F."/>
            <person name="Tiley G.P."/>
            <person name="Fernandez-Pozo N."/>
            <person name="Barry K."/>
            <person name="Chen C."/>
            <person name="Wang M."/>
            <person name="Lipzen A."/>
            <person name="Daum C."/>
            <person name="Saski C.A."/>
            <person name="Payton A.C."/>
            <person name="Mcbreen J.C."/>
            <person name="Conrad R.E."/>
            <person name="Kollar L.M."/>
            <person name="Olsson S."/>
            <person name="Huttunen S."/>
            <person name="Landis J.B."/>
            <person name="Wickett N.J."/>
            <person name="Johnson M.G."/>
            <person name="Rensing S.A."/>
            <person name="Grimwood J."/>
            <person name="Schmutz J."/>
            <person name="Mcdaniel S.F."/>
        </authorList>
    </citation>
    <scope>NUCLEOTIDE SEQUENCE</scope>
    <source>
        <strain evidence="1">R40</strain>
    </source>
</reference>
<dbReference type="EMBL" id="CM026424">
    <property type="protein sequence ID" value="KAG0580506.1"/>
    <property type="molecule type" value="Genomic_DNA"/>
</dbReference>
<organism evidence="1 2">
    <name type="scientific">Ceratodon purpureus</name>
    <name type="common">Fire moss</name>
    <name type="synonym">Dicranum purpureum</name>
    <dbReference type="NCBI Taxonomy" id="3225"/>
    <lineage>
        <taxon>Eukaryota</taxon>
        <taxon>Viridiplantae</taxon>
        <taxon>Streptophyta</taxon>
        <taxon>Embryophyta</taxon>
        <taxon>Bryophyta</taxon>
        <taxon>Bryophytina</taxon>
        <taxon>Bryopsida</taxon>
        <taxon>Dicranidae</taxon>
        <taxon>Pseudoditrichales</taxon>
        <taxon>Ditrichaceae</taxon>
        <taxon>Ceratodon</taxon>
    </lineage>
</organism>